<gene>
    <name evidence="1" type="ORF">HMPREF0063_11334</name>
</gene>
<dbReference type="RefSeq" id="WP_007078355.1">
    <property type="nucleotide sequence ID" value="NZ_CM001024.1"/>
</dbReference>
<evidence type="ECO:0000313" key="2">
    <source>
        <dbReference type="Proteomes" id="UP000003111"/>
    </source>
</evidence>
<name>E2SBC5_9ACTN</name>
<proteinExistence type="predicted"/>
<dbReference type="EMBL" id="ACLF03000004">
    <property type="protein sequence ID" value="EFQ83671.1"/>
    <property type="molecule type" value="Genomic_DNA"/>
</dbReference>
<sequence>MDDITAVIEVLGGSIERHEILDLGWNDRQIGEAVRGGLLTRIRYGTYAATTVWDHSSPGQRLQILTRAVIGKLGRHVVASHHSAAALHGFELFGVDLERVHLTRLDGRTGRIDAGVQYHRGRLDETELIEIDGCLVVRPDRAVIESALISGTESAMVVASSYLRGTGGGRGELLEVFDAHHADWPGSIAARSGLARADARFESVGEVRTGHLFHRFAIEAPEPQFTILDAGGRFVARCDFGWRRQRHVGEFDGMVKYGRLNPDPGDPGRVLVGEKRREDEIRDLGFGVSRVTWADLAPGRAAATAARIRADVDRSARITAHRLAAGA</sequence>
<keyword evidence="2" id="KW-1185">Reference proteome</keyword>
<comment type="caution">
    <text evidence="1">The sequence shown here is derived from an EMBL/GenBank/DDBJ whole genome shotgun (WGS) entry which is preliminary data.</text>
</comment>
<protein>
    <recommendedName>
        <fullName evidence="3">Type IV toxin-antitoxin system AbiEi family antitoxin domain-containing protein</fullName>
    </recommendedName>
</protein>
<dbReference type="OrthoDB" id="5143202at2"/>
<dbReference type="Proteomes" id="UP000003111">
    <property type="component" value="Unassembled WGS sequence"/>
</dbReference>
<reference evidence="1" key="1">
    <citation type="submission" date="2010-08" db="EMBL/GenBank/DDBJ databases">
        <authorList>
            <person name="Muzny D."/>
            <person name="Qin X."/>
            <person name="Buhay C."/>
            <person name="Dugan-Rocha S."/>
            <person name="Ding Y."/>
            <person name="Chen G."/>
            <person name="Hawes A."/>
            <person name="Holder M."/>
            <person name="Jhangiani S."/>
            <person name="Johnson A."/>
            <person name="Khan Z."/>
            <person name="Li Z."/>
            <person name="Liu W."/>
            <person name="Liu X."/>
            <person name="Perez L."/>
            <person name="Shen H."/>
            <person name="Wang Q."/>
            <person name="Watt J."/>
            <person name="Xi L."/>
            <person name="Xin Y."/>
            <person name="Zhou J."/>
            <person name="Deng J."/>
            <person name="Jiang H."/>
            <person name="Liu Y."/>
            <person name="Qu J."/>
            <person name="Song X.-Z."/>
            <person name="Zhang L."/>
            <person name="Villasana D."/>
            <person name="Johnson A."/>
            <person name="Liu J."/>
            <person name="Liyanage D."/>
            <person name="Lorensuhewa L."/>
            <person name="Robinson T."/>
            <person name="Song A."/>
            <person name="Song B.-B."/>
            <person name="Dinh H."/>
            <person name="Thornton R."/>
            <person name="Coyle M."/>
            <person name="Francisco L."/>
            <person name="Jackson L."/>
            <person name="Javaid M."/>
            <person name="Korchina V."/>
            <person name="Kovar C."/>
            <person name="Mata R."/>
            <person name="Mathew T."/>
            <person name="Ngo R."/>
            <person name="Nguyen L."/>
            <person name="Nguyen N."/>
            <person name="Okwuonu G."/>
            <person name="Ongeri F."/>
            <person name="Pham C."/>
            <person name="Simmons D."/>
            <person name="Wilczek-Boney K."/>
            <person name="Hale W."/>
            <person name="Jakkamsetti A."/>
            <person name="Pham P."/>
            <person name="Ruth R."/>
            <person name="San Lucas F."/>
            <person name="Warren J."/>
            <person name="Zhang J."/>
            <person name="Zhao Z."/>
            <person name="Zhou C."/>
            <person name="Zhu D."/>
            <person name="Lee S."/>
            <person name="Bess C."/>
            <person name="Blankenburg K."/>
            <person name="Forbes L."/>
            <person name="Fu Q."/>
            <person name="Gubbala S."/>
            <person name="Hirani K."/>
            <person name="Jayaseelan J.C."/>
            <person name="Lara F."/>
            <person name="Munidasa M."/>
            <person name="Palculict T."/>
            <person name="Patil S."/>
            <person name="Pu L.-L."/>
            <person name="Saada N."/>
            <person name="Tang L."/>
            <person name="Weissenberger G."/>
            <person name="Zhu Y."/>
            <person name="Hemphill L."/>
            <person name="Shang Y."/>
            <person name="Youmans B."/>
            <person name="Ayvaz T."/>
            <person name="Ross M."/>
            <person name="Santibanez J."/>
            <person name="Aqrawi P."/>
            <person name="Gross S."/>
            <person name="Joshi V."/>
            <person name="Fowler G."/>
            <person name="Nazareth L."/>
            <person name="Reid J."/>
            <person name="Worley K."/>
            <person name="Petrosino J."/>
            <person name="Highlander S."/>
            <person name="Gibbs R."/>
        </authorList>
    </citation>
    <scope>NUCLEOTIDE SEQUENCE [LARGE SCALE GENOMIC DNA]</scope>
    <source>
        <strain evidence="1">DSM 15272</strain>
    </source>
</reference>
<evidence type="ECO:0000313" key="1">
    <source>
        <dbReference type="EMBL" id="EFQ83671.1"/>
    </source>
</evidence>
<evidence type="ECO:0008006" key="3">
    <source>
        <dbReference type="Google" id="ProtNLM"/>
    </source>
</evidence>
<dbReference type="AlphaFoldDB" id="E2SBC5"/>
<organism evidence="1 2">
    <name type="scientific">Aeromicrobium marinum DSM 15272</name>
    <dbReference type="NCBI Taxonomy" id="585531"/>
    <lineage>
        <taxon>Bacteria</taxon>
        <taxon>Bacillati</taxon>
        <taxon>Actinomycetota</taxon>
        <taxon>Actinomycetes</taxon>
        <taxon>Propionibacteriales</taxon>
        <taxon>Nocardioidaceae</taxon>
        <taxon>Aeromicrobium</taxon>
    </lineage>
</organism>
<accession>E2SBC5</accession>
<dbReference type="eggNOG" id="COG5340">
    <property type="taxonomic scope" value="Bacteria"/>
</dbReference>
<dbReference type="STRING" id="585531.HMPREF0063_11334"/>
<dbReference type="HOGENOM" id="CLU_052626_4_1_11"/>